<dbReference type="PRINTS" id="PR00724">
    <property type="entry name" value="CRBOXYPTASEC"/>
</dbReference>
<proteinExistence type="inferred from homology"/>
<feature type="chain" id="PRO_5029038985" description="Carboxypeptidase" evidence="7">
    <location>
        <begin position="20"/>
        <end position="478"/>
    </location>
</feature>
<evidence type="ECO:0000256" key="6">
    <source>
        <dbReference type="ARBA" id="ARBA00023180"/>
    </source>
</evidence>
<keyword evidence="4 7" id="KW-0732">Signal</keyword>
<dbReference type="FunFam" id="3.40.50.1820:FF:000096">
    <property type="entry name" value="Carboxypeptidase vitellogenic-like"/>
    <property type="match status" value="1"/>
</dbReference>
<dbReference type="EC" id="3.4.16.-" evidence="7"/>
<keyword evidence="6" id="KW-0325">Glycoprotein</keyword>
<feature type="signal peptide" evidence="7">
    <location>
        <begin position="1"/>
        <end position="19"/>
    </location>
</feature>
<dbReference type="InterPro" id="IPR029058">
    <property type="entry name" value="AB_hydrolase_fold"/>
</dbReference>
<name>A0A7E5VK88_TRINI</name>
<organism evidence="8 9">
    <name type="scientific">Trichoplusia ni</name>
    <name type="common">Cabbage looper</name>
    <dbReference type="NCBI Taxonomy" id="7111"/>
    <lineage>
        <taxon>Eukaryota</taxon>
        <taxon>Metazoa</taxon>
        <taxon>Ecdysozoa</taxon>
        <taxon>Arthropoda</taxon>
        <taxon>Hexapoda</taxon>
        <taxon>Insecta</taxon>
        <taxon>Pterygota</taxon>
        <taxon>Neoptera</taxon>
        <taxon>Endopterygota</taxon>
        <taxon>Lepidoptera</taxon>
        <taxon>Glossata</taxon>
        <taxon>Ditrysia</taxon>
        <taxon>Noctuoidea</taxon>
        <taxon>Noctuidae</taxon>
        <taxon>Plusiinae</taxon>
        <taxon>Trichoplusia</taxon>
    </lineage>
</organism>
<dbReference type="RefSeq" id="XP_026728710.1">
    <property type="nucleotide sequence ID" value="XM_026872909.1"/>
</dbReference>
<dbReference type="FunCoup" id="A0A7E5VK88">
    <property type="interactions" value="60"/>
</dbReference>
<dbReference type="GeneID" id="113494524"/>
<gene>
    <name evidence="9" type="primary">LOC113494524</name>
</gene>
<keyword evidence="2 7" id="KW-0121">Carboxypeptidase</keyword>
<dbReference type="InterPro" id="IPR033124">
    <property type="entry name" value="Ser_caboxypep_his_AS"/>
</dbReference>
<dbReference type="OrthoDB" id="443318at2759"/>
<dbReference type="PROSITE" id="PS00131">
    <property type="entry name" value="CARBOXYPEPT_SER_SER"/>
    <property type="match status" value="1"/>
</dbReference>
<evidence type="ECO:0000313" key="9">
    <source>
        <dbReference type="RefSeq" id="XP_026728710.1"/>
    </source>
</evidence>
<reference evidence="9" key="1">
    <citation type="submission" date="2025-08" db="UniProtKB">
        <authorList>
            <consortium name="RefSeq"/>
        </authorList>
    </citation>
    <scope>IDENTIFICATION</scope>
</reference>
<dbReference type="GO" id="GO:0006508">
    <property type="term" value="P:proteolysis"/>
    <property type="evidence" value="ECO:0007669"/>
    <property type="project" value="UniProtKB-KW"/>
</dbReference>
<evidence type="ECO:0000256" key="2">
    <source>
        <dbReference type="ARBA" id="ARBA00022645"/>
    </source>
</evidence>
<dbReference type="InterPro" id="IPR001563">
    <property type="entry name" value="Peptidase_S10"/>
</dbReference>
<sequence>MAGMLWALLILQLFFNAEGFFHRYPELNLGERDGGDAGTPLFLTEYIESGKIEEGRRLARVPFTESLRIKSYAGYFTVNKTYNSNQFFWYFPAMVPDNKHAPVIVWLQGGPGATSLYGLFTENGPLRVRNDKFERRKYNWALSHHVIYIDNPVGTGFSFTNDSRGYCTDQTQVGEQLYSTLTQFFQLFPELQQNKFFVTGESYGGKYVPALAYTIHKKNPSAKVKINMKGIAIGNGLSDPEHQLVYGKYLYQIGLIDWNQAKVFEAYENKTKKYIQQGKWDEAFATFDSLLNGDMIKGGSIFTNMTGFNFYFNFLHTKDYTQYEDFGPMLQKSAVRKMIHVGDQPFHNGSVVEQHLKQDVMKSVAPWISELLDHYYVVIYNGQLDIIVAYPLTINYLRNLKFSGAEEYKTAKRYVWKVDGEVAGYVKQAGKLVEIMVRNAGHMVPGDQPKWALDLITRFTHEKTFDHGPKSSLFLGTN</sequence>
<comment type="similarity">
    <text evidence="1 7">Belongs to the peptidase S10 family.</text>
</comment>
<dbReference type="AlphaFoldDB" id="A0A7E5VK88"/>
<evidence type="ECO:0000256" key="5">
    <source>
        <dbReference type="ARBA" id="ARBA00022801"/>
    </source>
</evidence>
<dbReference type="PANTHER" id="PTHR11802">
    <property type="entry name" value="SERINE PROTEASE FAMILY S10 SERINE CARBOXYPEPTIDASE"/>
    <property type="match status" value="1"/>
</dbReference>
<evidence type="ECO:0000256" key="1">
    <source>
        <dbReference type="ARBA" id="ARBA00009431"/>
    </source>
</evidence>
<dbReference type="GO" id="GO:0004185">
    <property type="term" value="F:serine-type carboxypeptidase activity"/>
    <property type="evidence" value="ECO:0007669"/>
    <property type="project" value="UniProtKB-UniRule"/>
</dbReference>
<evidence type="ECO:0000313" key="8">
    <source>
        <dbReference type="Proteomes" id="UP000322000"/>
    </source>
</evidence>
<evidence type="ECO:0000256" key="4">
    <source>
        <dbReference type="ARBA" id="ARBA00022729"/>
    </source>
</evidence>
<dbReference type="Pfam" id="PF00450">
    <property type="entry name" value="Peptidase_S10"/>
    <property type="match status" value="1"/>
</dbReference>
<evidence type="ECO:0000256" key="7">
    <source>
        <dbReference type="RuleBase" id="RU361156"/>
    </source>
</evidence>
<dbReference type="InterPro" id="IPR018202">
    <property type="entry name" value="Ser_caboxypep_ser_AS"/>
</dbReference>
<accession>A0A7E5VK88</accession>
<dbReference type="SUPFAM" id="SSF53474">
    <property type="entry name" value="alpha/beta-Hydrolases"/>
    <property type="match status" value="1"/>
</dbReference>
<keyword evidence="5 7" id="KW-0378">Hydrolase</keyword>
<keyword evidence="3 7" id="KW-0645">Protease</keyword>
<dbReference type="PANTHER" id="PTHR11802:SF472">
    <property type="entry name" value="SERINE CARBOXYPEPTIDASE CPVL-RELATED"/>
    <property type="match status" value="1"/>
</dbReference>
<dbReference type="Gene3D" id="3.40.50.1820">
    <property type="entry name" value="alpha/beta hydrolase"/>
    <property type="match status" value="1"/>
</dbReference>
<keyword evidence="8" id="KW-1185">Reference proteome</keyword>
<dbReference type="Proteomes" id="UP000322000">
    <property type="component" value="Chromosome 1"/>
</dbReference>
<dbReference type="InParanoid" id="A0A7E5VK88"/>
<protein>
    <recommendedName>
        <fullName evidence="7">Carboxypeptidase</fullName>
        <ecNumber evidence="7">3.4.16.-</ecNumber>
    </recommendedName>
</protein>
<dbReference type="KEGG" id="tnl:113494524"/>
<dbReference type="PROSITE" id="PS00560">
    <property type="entry name" value="CARBOXYPEPT_SER_HIS"/>
    <property type="match status" value="1"/>
</dbReference>
<evidence type="ECO:0000256" key="3">
    <source>
        <dbReference type="ARBA" id="ARBA00022670"/>
    </source>
</evidence>